<feature type="domain" description="HAMP" evidence="8">
    <location>
        <begin position="209"/>
        <end position="262"/>
    </location>
</feature>
<dbReference type="Gene3D" id="1.10.287.950">
    <property type="entry name" value="Methyl-accepting chemotaxis protein"/>
    <property type="match status" value="1"/>
</dbReference>
<evidence type="ECO:0000313" key="12">
    <source>
        <dbReference type="Proteomes" id="UP000179536"/>
    </source>
</evidence>
<dbReference type="GO" id="GO:0007165">
    <property type="term" value="P:signal transduction"/>
    <property type="evidence" value="ECO:0007669"/>
    <property type="project" value="UniProtKB-KW"/>
</dbReference>
<evidence type="ECO:0000313" key="11">
    <source>
        <dbReference type="Proteomes" id="UP000179454"/>
    </source>
</evidence>
<gene>
    <name evidence="10" type="ORF">BBK91_020065</name>
    <name evidence="9" type="ORF">BBL17_026130</name>
</gene>
<dbReference type="SUPFAM" id="SSF158472">
    <property type="entry name" value="HAMP domain-like"/>
    <property type="match status" value="1"/>
</dbReference>
<feature type="compositionally biased region" description="Low complexity" evidence="5">
    <location>
        <begin position="625"/>
        <end position="648"/>
    </location>
</feature>
<keyword evidence="4" id="KW-0807">Transducer</keyword>
<proteinExistence type="inferred from homology"/>
<keyword evidence="6" id="KW-0472">Membrane</keyword>
<dbReference type="Proteomes" id="UP000179454">
    <property type="component" value="Unassembled WGS sequence"/>
</dbReference>
<evidence type="ECO:0000259" key="8">
    <source>
        <dbReference type="PROSITE" id="PS50885"/>
    </source>
</evidence>
<dbReference type="SUPFAM" id="SSF58104">
    <property type="entry name" value="Methyl-accepting chemotaxis protein (MCP) signaling domain"/>
    <property type="match status" value="1"/>
</dbReference>
<dbReference type="Proteomes" id="UP000179536">
    <property type="component" value="Unassembled WGS sequence"/>
</dbReference>
<dbReference type="RefSeq" id="WP_015915249.1">
    <property type="nucleotide sequence ID" value="NZ_MBFA02000015.1"/>
</dbReference>
<keyword evidence="6" id="KW-0812">Transmembrane</keyword>
<accession>A0ABD6HCR8</accession>
<dbReference type="SMART" id="SM00283">
    <property type="entry name" value="MA"/>
    <property type="match status" value="1"/>
</dbReference>
<feature type="transmembrane region" description="Helical" evidence="6">
    <location>
        <begin position="187"/>
        <end position="207"/>
    </location>
</feature>
<dbReference type="InterPro" id="IPR004089">
    <property type="entry name" value="MCPsignal_dom"/>
</dbReference>
<evidence type="ECO:0000256" key="4">
    <source>
        <dbReference type="PROSITE-ProRule" id="PRU00284"/>
    </source>
</evidence>
<dbReference type="FunFam" id="1.10.287.950:FF:000001">
    <property type="entry name" value="Methyl-accepting chemotaxis sensory transducer"/>
    <property type="match status" value="1"/>
</dbReference>
<comment type="caution">
    <text evidence="10">The sequence shown here is derived from an EMBL/GenBank/DDBJ whole genome shotgun (WGS) entry which is preliminary data.</text>
</comment>
<dbReference type="Pfam" id="PF18947">
    <property type="entry name" value="HAMP_2"/>
    <property type="match status" value="1"/>
</dbReference>
<dbReference type="PROSITE" id="PS50111">
    <property type="entry name" value="CHEMOTAXIS_TRANSDUC_2"/>
    <property type="match status" value="1"/>
</dbReference>
<dbReference type="EMBL" id="MBFE02000032">
    <property type="protein sequence ID" value="MUO45251.1"/>
    <property type="molecule type" value="Genomic_DNA"/>
</dbReference>
<dbReference type="AlphaFoldDB" id="A0ABD6HCR8"/>
<keyword evidence="2" id="KW-0145">Chemotaxis</keyword>
<dbReference type="EMBL" id="MBFA02000015">
    <property type="protein sequence ID" value="MUP12156.1"/>
    <property type="molecule type" value="Genomic_DNA"/>
</dbReference>
<dbReference type="Gene3D" id="6.10.340.10">
    <property type="match status" value="1"/>
</dbReference>
<feature type="region of interest" description="Disordered" evidence="5">
    <location>
        <begin position="622"/>
        <end position="671"/>
    </location>
</feature>
<dbReference type="InterPro" id="IPR051310">
    <property type="entry name" value="MCP_chemotaxis"/>
</dbReference>
<dbReference type="InterPro" id="IPR003660">
    <property type="entry name" value="HAMP_dom"/>
</dbReference>
<dbReference type="Pfam" id="PF00672">
    <property type="entry name" value="HAMP"/>
    <property type="match status" value="1"/>
</dbReference>
<dbReference type="PANTHER" id="PTHR43531:SF11">
    <property type="entry name" value="METHYL-ACCEPTING CHEMOTAXIS PROTEIN 3"/>
    <property type="match status" value="1"/>
</dbReference>
<evidence type="ECO:0000256" key="1">
    <source>
        <dbReference type="ARBA" id="ARBA00004370"/>
    </source>
</evidence>
<reference evidence="11 12" key="1">
    <citation type="submission" date="2019-11" db="EMBL/GenBank/DDBJ databases">
        <title>Whole-genome sequencing of Allorhizobium vitis.</title>
        <authorList>
            <person name="Gan H.M."/>
            <person name="Savka M.A."/>
        </authorList>
    </citation>
    <scope>NUCLEOTIDE SEQUENCE [LARGE SCALE GENOMIC DNA]</scope>
    <source>
        <strain evidence="10 12">RF2/1</strain>
        <strain evidence="9 11">T1/7</strain>
    </source>
</reference>
<dbReference type="PROSITE" id="PS50885">
    <property type="entry name" value="HAMP"/>
    <property type="match status" value="2"/>
</dbReference>
<dbReference type="PANTHER" id="PTHR43531">
    <property type="entry name" value="PROTEIN ICFG"/>
    <property type="match status" value="1"/>
</dbReference>
<evidence type="ECO:0000256" key="2">
    <source>
        <dbReference type="ARBA" id="ARBA00022500"/>
    </source>
</evidence>
<evidence type="ECO:0000256" key="5">
    <source>
        <dbReference type="SAM" id="MobiDB-lite"/>
    </source>
</evidence>
<dbReference type="GO" id="GO:0016020">
    <property type="term" value="C:membrane"/>
    <property type="evidence" value="ECO:0007669"/>
    <property type="project" value="UniProtKB-SubCell"/>
</dbReference>
<dbReference type="CDD" id="cd11386">
    <property type="entry name" value="MCP_signal"/>
    <property type="match status" value="1"/>
</dbReference>
<dbReference type="Pfam" id="PF00015">
    <property type="entry name" value="MCPsignal"/>
    <property type="match status" value="1"/>
</dbReference>
<evidence type="ECO:0000256" key="6">
    <source>
        <dbReference type="SAM" id="Phobius"/>
    </source>
</evidence>
<feature type="domain" description="Methyl-accepting transducer" evidence="7">
    <location>
        <begin position="375"/>
        <end position="604"/>
    </location>
</feature>
<comment type="subcellular location">
    <subcellularLocation>
        <location evidence="1">Membrane</location>
    </subcellularLocation>
</comment>
<feature type="transmembrane region" description="Helical" evidence="6">
    <location>
        <begin position="12"/>
        <end position="33"/>
    </location>
</feature>
<evidence type="ECO:0000313" key="9">
    <source>
        <dbReference type="EMBL" id="MUO45251.1"/>
    </source>
</evidence>
<dbReference type="SMART" id="SM00304">
    <property type="entry name" value="HAMP"/>
    <property type="match status" value="3"/>
</dbReference>
<comment type="similarity">
    <text evidence="3">Belongs to the methyl-accepting chemotaxis (MCP) protein family.</text>
</comment>
<feature type="domain" description="HAMP" evidence="8">
    <location>
        <begin position="318"/>
        <end position="370"/>
    </location>
</feature>
<keyword evidence="11" id="KW-1185">Reference proteome</keyword>
<evidence type="ECO:0000256" key="3">
    <source>
        <dbReference type="ARBA" id="ARBA00029447"/>
    </source>
</evidence>
<keyword evidence="6" id="KW-1133">Transmembrane helix</keyword>
<evidence type="ECO:0000313" key="10">
    <source>
        <dbReference type="EMBL" id="MUP12156.1"/>
    </source>
</evidence>
<protein>
    <submittedName>
        <fullName evidence="10">HAMP domain-containing protein</fullName>
    </submittedName>
</protein>
<sequence length="671" mass="71552">MAFGITRIGSKLSVMSGAGIVLVLIISVAGWVLSRAVDRAVTQGQVQSGIARNIIDMKASLRGMDIGVGELRLATSQQQQQAAVEYFQQRHSSAEKYLNLARADMRLPANQERARRIGELLTNYSAAITQLATVIGRSSADVSASLPPLKKMNDELAALVDETVIAVKQKVEETNEERLHLQNTASAITLCLSVLLVTLMIGSALFGRRAIAAPIQRITDCMADLAKGDLSKTIPYASNKDEIGDMARAVLVFKQNAEKVRDLNAQEVALQAQNADLQSNISHVVSSAVAGDFSARIQKRYDNEDLNRFAASVNQLVTSVDLGVAETNRVVAALAEGDLTEAMRGEFKGVFLNLQTNMNATMESLRVVMTEVRGAIDMIKSGAGELRHASSDLSKRSEQQAASLEETAAALEEITSAVKSSTDRSGEAAEMVAQARQSTEQSRDVVRNTVAAMERIEQASNEIGNIINVIDEIAFQTNLLALNAGVEAARAGEAGKGFAVVAQEVRELAQRSAGAAKDIKTLITRSRNEVADGVALVTETGDVLGTIGSHVVKINEHVHSIAQAAREQSTGLSEINTAINQMDQTTQQNAAMVEESTAATNKLADEASNLSTLVARFKVHTGTQASAPSRPVSSHSAPSHSAMASAPAGRRPVSSSRGNTALAIEKDWEEF</sequence>
<organism evidence="10 12">
    <name type="scientific">Agrobacterium vitis</name>
    <name type="common">Rhizobium vitis</name>
    <dbReference type="NCBI Taxonomy" id="373"/>
    <lineage>
        <taxon>Bacteria</taxon>
        <taxon>Pseudomonadati</taxon>
        <taxon>Pseudomonadota</taxon>
        <taxon>Alphaproteobacteria</taxon>
        <taxon>Hyphomicrobiales</taxon>
        <taxon>Rhizobiaceae</taxon>
        <taxon>Rhizobium/Agrobacterium group</taxon>
        <taxon>Agrobacterium</taxon>
    </lineage>
</organism>
<dbReference type="CDD" id="cd06225">
    <property type="entry name" value="HAMP"/>
    <property type="match status" value="1"/>
</dbReference>
<evidence type="ECO:0000259" key="7">
    <source>
        <dbReference type="PROSITE" id="PS50111"/>
    </source>
</evidence>
<name>A0ABD6HCR8_AGRVI</name>
<dbReference type="GO" id="GO:0006935">
    <property type="term" value="P:chemotaxis"/>
    <property type="evidence" value="ECO:0007669"/>
    <property type="project" value="UniProtKB-KW"/>
</dbReference>